<dbReference type="GO" id="GO:0050182">
    <property type="term" value="F:phosphate butyryltransferase activity"/>
    <property type="evidence" value="ECO:0007669"/>
    <property type="project" value="UniProtKB-EC"/>
</dbReference>
<dbReference type="Proteomes" id="UP000551878">
    <property type="component" value="Unassembled WGS sequence"/>
</dbReference>
<name>A0A840QNV2_9BACI</name>
<comment type="similarity">
    <text evidence="1">Belongs to the phosphate acetyltransferase and butyryltransferase family.</text>
</comment>
<evidence type="ECO:0000313" key="6">
    <source>
        <dbReference type="Proteomes" id="UP000551878"/>
    </source>
</evidence>
<dbReference type="PANTHER" id="PTHR43356">
    <property type="entry name" value="PHOSPHATE ACETYLTRANSFERASE"/>
    <property type="match status" value="1"/>
</dbReference>
<dbReference type="Pfam" id="PF01515">
    <property type="entry name" value="PTA_PTB"/>
    <property type="match status" value="1"/>
</dbReference>
<organism evidence="5 6">
    <name type="scientific">Texcoconibacillus texcoconensis</name>
    <dbReference type="NCBI Taxonomy" id="1095777"/>
    <lineage>
        <taxon>Bacteria</taxon>
        <taxon>Bacillati</taxon>
        <taxon>Bacillota</taxon>
        <taxon>Bacilli</taxon>
        <taxon>Bacillales</taxon>
        <taxon>Bacillaceae</taxon>
        <taxon>Texcoconibacillus</taxon>
    </lineage>
</organism>
<accession>A0A840QNV2</accession>
<dbReference type="AlphaFoldDB" id="A0A840QNV2"/>
<evidence type="ECO:0000256" key="1">
    <source>
        <dbReference type="ARBA" id="ARBA00005656"/>
    </source>
</evidence>
<dbReference type="InterPro" id="IPR002505">
    <property type="entry name" value="PTA_PTB"/>
</dbReference>
<proteinExistence type="inferred from homology"/>
<reference evidence="5 6" key="1">
    <citation type="submission" date="2020-08" db="EMBL/GenBank/DDBJ databases">
        <title>Genomic Encyclopedia of Type Strains, Phase IV (KMG-IV): sequencing the most valuable type-strain genomes for metagenomic binning, comparative biology and taxonomic classification.</title>
        <authorList>
            <person name="Goeker M."/>
        </authorList>
    </citation>
    <scope>NUCLEOTIDE SEQUENCE [LARGE SCALE GENOMIC DNA]</scope>
    <source>
        <strain evidence="5 6">DSM 24696</strain>
    </source>
</reference>
<evidence type="ECO:0000259" key="4">
    <source>
        <dbReference type="Pfam" id="PF01515"/>
    </source>
</evidence>
<evidence type="ECO:0000313" key="5">
    <source>
        <dbReference type="EMBL" id="MBB5173049.1"/>
    </source>
</evidence>
<evidence type="ECO:0000256" key="3">
    <source>
        <dbReference type="ARBA" id="ARBA00023315"/>
    </source>
</evidence>
<dbReference type="Gene3D" id="3.40.718.10">
    <property type="entry name" value="Isopropylmalate Dehydrogenase"/>
    <property type="match status" value="1"/>
</dbReference>
<dbReference type="PIRSF" id="PIRSF000428">
    <property type="entry name" value="P_Ac_trans"/>
    <property type="match status" value="1"/>
</dbReference>
<keyword evidence="2 5" id="KW-0808">Transferase</keyword>
<gene>
    <name evidence="5" type="ORF">HNQ41_001212</name>
</gene>
<feature type="domain" description="Phosphate acetyl/butaryl transferase" evidence="4">
    <location>
        <begin position="83"/>
        <end position="297"/>
    </location>
</feature>
<protein>
    <submittedName>
        <fullName evidence="5">Phosphate butyryltransferase</fullName>
        <ecNumber evidence="5">2.3.1.19</ecNumber>
    </submittedName>
</protein>
<dbReference type="NCBIfam" id="NF006045">
    <property type="entry name" value="PRK08190.1"/>
    <property type="match status" value="1"/>
</dbReference>
<dbReference type="PANTHER" id="PTHR43356:SF2">
    <property type="entry name" value="PHOSPHATE ACETYLTRANSFERASE"/>
    <property type="match status" value="1"/>
</dbReference>
<comment type="caution">
    <text evidence="5">The sequence shown here is derived from an EMBL/GenBank/DDBJ whole genome shotgun (WGS) entry which is preliminary data.</text>
</comment>
<sequence>MNTLYELLERAQNRDHKATIAIAHGTDRDVLQAALTAVSKGIASVRITGPKQEILQQLNELGGKADGEMIKIEPTTDEGESVKRAVELVRNEEADVVMKGMVSTSHLLKVVLNKENGIRSSSVLSHVALFQHPIEHRLMFVTDAAMNISPGIDEKVAIVGNAVQIAHKVGMDCPKVAALAAVETVNPSMQATVDAAVLAQMNARNQISGCVVDGPLALDNAINIQAAEHKGIQSSVAGSADILFVPTIEVGNVLYKSLVYFSRANVASVIAGSKAPIVLTSRADSAENKLFSIALAICSA</sequence>
<dbReference type="InterPro" id="IPR012147">
    <property type="entry name" value="P_Ac_Bu_trans"/>
</dbReference>
<dbReference type="InterPro" id="IPR050500">
    <property type="entry name" value="Phos_Acetyltrans/Butyryltrans"/>
</dbReference>
<keyword evidence="6" id="KW-1185">Reference proteome</keyword>
<keyword evidence="3 5" id="KW-0012">Acyltransferase</keyword>
<dbReference type="EMBL" id="JACHHB010000004">
    <property type="protein sequence ID" value="MBB5173049.1"/>
    <property type="molecule type" value="Genomic_DNA"/>
</dbReference>
<evidence type="ECO:0000256" key="2">
    <source>
        <dbReference type="ARBA" id="ARBA00022679"/>
    </source>
</evidence>
<dbReference type="SUPFAM" id="SSF53659">
    <property type="entry name" value="Isocitrate/Isopropylmalate dehydrogenase-like"/>
    <property type="match status" value="1"/>
</dbReference>
<dbReference type="EC" id="2.3.1.19" evidence="5"/>